<dbReference type="AlphaFoldDB" id="A0A6A3GP69"/>
<evidence type="ECO:0000256" key="1">
    <source>
        <dbReference type="ARBA" id="ARBA00009431"/>
    </source>
</evidence>
<dbReference type="SUPFAM" id="SSF53474">
    <property type="entry name" value="alpha/beta-Hydrolases"/>
    <property type="match status" value="1"/>
</dbReference>
<dbReference type="OrthoDB" id="443318at2759"/>
<dbReference type="GO" id="GO:0004185">
    <property type="term" value="F:serine-type carboxypeptidase activity"/>
    <property type="evidence" value="ECO:0007669"/>
    <property type="project" value="InterPro"/>
</dbReference>
<gene>
    <name evidence="2" type="ORF">PR002_g30561</name>
</gene>
<dbReference type="InterPro" id="IPR029058">
    <property type="entry name" value="AB_hydrolase_fold"/>
</dbReference>
<comment type="caution">
    <text evidence="2">The sequence shown here is derived from an EMBL/GenBank/DDBJ whole genome shotgun (WGS) entry which is preliminary data.</text>
</comment>
<reference evidence="2 3" key="1">
    <citation type="submission" date="2018-09" db="EMBL/GenBank/DDBJ databases">
        <title>Genomic investigation of the strawberry pathogen Phytophthora fragariae indicates pathogenicity is determined by transcriptional variation in three key races.</title>
        <authorList>
            <person name="Adams T.M."/>
            <person name="Armitage A.D."/>
            <person name="Sobczyk M.K."/>
            <person name="Bates H.J."/>
            <person name="Dunwell J.M."/>
            <person name="Nellist C.F."/>
            <person name="Harrison R.J."/>
        </authorList>
    </citation>
    <scope>NUCLEOTIDE SEQUENCE [LARGE SCALE GENOMIC DNA]</scope>
    <source>
        <strain evidence="2 3">SCRP324</strain>
    </source>
</reference>
<evidence type="ECO:0000313" key="3">
    <source>
        <dbReference type="Proteomes" id="UP000435112"/>
    </source>
</evidence>
<evidence type="ECO:0000313" key="2">
    <source>
        <dbReference type="EMBL" id="KAE8959373.1"/>
    </source>
</evidence>
<feature type="non-terminal residue" evidence="2">
    <location>
        <position position="1"/>
    </location>
</feature>
<protein>
    <submittedName>
        <fullName evidence="2">Uncharacterized protein</fullName>
    </submittedName>
</protein>
<proteinExistence type="inferred from homology"/>
<dbReference type="Pfam" id="PF00450">
    <property type="entry name" value="Peptidase_S10"/>
    <property type="match status" value="1"/>
</dbReference>
<dbReference type="Gene3D" id="3.40.50.12670">
    <property type="match status" value="1"/>
</dbReference>
<dbReference type="GO" id="GO:0006508">
    <property type="term" value="P:proteolysis"/>
    <property type="evidence" value="ECO:0007669"/>
    <property type="project" value="InterPro"/>
</dbReference>
<accession>A0A6A3GP69</accession>
<name>A0A6A3GP69_9STRA</name>
<comment type="similarity">
    <text evidence="1">Belongs to the peptidase S10 family.</text>
</comment>
<organism evidence="2 3">
    <name type="scientific">Phytophthora rubi</name>
    <dbReference type="NCBI Taxonomy" id="129364"/>
    <lineage>
        <taxon>Eukaryota</taxon>
        <taxon>Sar</taxon>
        <taxon>Stramenopiles</taxon>
        <taxon>Oomycota</taxon>
        <taxon>Peronosporomycetes</taxon>
        <taxon>Peronosporales</taxon>
        <taxon>Peronosporaceae</taxon>
        <taxon>Phytophthora</taxon>
    </lineage>
</organism>
<dbReference type="EMBL" id="QXFU01007050">
    <property type="protein sequence ID" value="KAE8959373.1"/>
    <property type="molecule type" value="Genomic_DNA"/>
</dbReference>
<sequence>PYNSYVTDLQNDDLRVLIYAGDADLMCNWNGNQA</sequence>
<dbReference type="InterPro" id="IPR001563">
    <property type="entry name" value="Peptidase_S10"/>
</dbReference>
<dbReference type="Proteomes" id="UP000435112">
    <property type="component" value="Unassembled WGS sequence"/>
</dbReference>